<comment type="caution">
    <text evidence="1">The sequence shown here is derived from an EMBL/GenBank/DDBJ whole genome shotgun (WGS) entry which is preliminary data.</text>
</comment>
<evidence type="ECO:0000313" key="2">
    <source>
        <dbReference type="Proteomes" id="UP001365846"/>
    </source>
</evidence>
<proteinExistence type="predicted"/>
<dbReference type="Proteomes" id="UP001365846">
    <property type="component" value="Unassembled WGS sequence"/>
</dbReference>
<sequence length="384" mass="41354">MNSLDALAGVLRVRPGAPRPRSLTGTRPAWAGTIARGRPAHEVPRLLASLFSLCGHAHGLCAGLAVQAAQRGEVAPAFDDLRALQCETQREHIRRICLNWTRQLVLTPEAGERIAGLGLGALYACPALASGFDGGNMAAVARWMAQHLLGTDPGTWVANWSQDRWLWLAHWSQADKGWLAELLRSSRTFADLPVAGDTPLRPHADRSSLVEFAAGLRDAASASTHPLWRGGCAETGTWTRLHDADSPPCMTAWQRLGARVAELARLTLPDAATRGGAGWLSTGTLHLARREGMAWVEMSRGLLVHHVRLEGSGVQPRVASYGVLAPTEWNFHPQGAVARALEAMPPAGADERLRARVQALMAAYDPCVRFEVDADPLPTESAHA</sequence>
<reference evidence="1 2" key="1">
    <citation type="submission" date="2024-03" db="EMBL/GenBank/DDBJ databases">
        <title>Novel species of the genus Variovorax.</title>
        <authorList>
            <person name="Liu Q."/>
            <person name="Xin Y.-H."/>
        </authorList>
    </citation>
    <scope>NUCLEOTIDE SEQUENCE [LARGE SCALE GENOMIC DNA]</scope>
    <source>
        <strain evidence="1 2">KACC 18899</strain>
    </source>
</reference>
<dbReference type="PANTHER" id="PTHR43600:SF1">
    <property type="entry name" value="COENZYME F420 HYDROGENASE SUBUNIT ALPHA"/>
    <property type="match status" value="1"/>
</dbReference>
<evidence type="ECO:0008006" key="3">
    <source>
        <dbReference type="Google" id="ProtNLM"/>
    </source>
</evidence>
<organism evidence="1 2">
    <name type="scientific">Variovorax ureilyticus</name>
    <dbReference type="NCBI Taxonomy" id="1836198"/>
    <lineage>
        <taxon>Bacteria</taxon>
        <taxon>Pseudomonadati</taxon>
        <taxon>Pseudomonadota</taxon>
        <taxon>Betaproteobacteria</taxon>
        <taxon>Burkholderiales</taxon>
        <taxon>Comamonadaceae</taxon>
        <taxon>Variovorax</taxon>
    </lineage>
</organism>
<dbReference type="InterPro" id="IPR029014">
    <property type="entry name" value="NiFe-Hase_large"/>
</dbReference>
<gene>
    <name evidence="1" type="ORF">WKW77_31575</name>
</gene>
<dbReference type="PANTHER" id="PTHR43600">
    <property type="entry name" value="COENZYME F420 HYDROGENASE, SUBUNIT ALPHA"/>
    <property type="match status" value="1"/>
</dbReference>
<dbReference type="RefSeq" id="WP_340360842.1">
    <property type="nucleotide sequence ID" value="NZ_JBBKZU010000022.1"/>
</dbReference>
<name>A0ABU8VQM4_9BURK</name>
<keyword evidence="2" id="KW-1185">Reference proteome</keyword>
<evidence type="ECO:0000313" key="1">
    <source>
        <dbReference type="EMBL" id="MEJ8815641.1"/>
    </source>
</evidence>
<dbReference type="EMBL" id="JBBKZU010000022">
    <property type="protein sequence ID" value="MEJ8815641.1"/>
    <property type="molecule type" value="Genomic_DNA"/>
</dbReference>
<accession>A0ABU8VQM4</accession>
<dbReference type="SUPFAM" id="SSF56762">
    <property type="entry name" value="HydB/Nqo4-like"/>
    <property type="match status" value="1"/>
</dbReference>
<dbReference type="Gene3D" id="1.10.645.10">
    <property type="entry name" value="Cytochrome-c3 Hydrogenase, chain B"/>
    <property type="match status" value="2"/>
</dbReference>
<protein>
    <recommendedName>
        <fullName evidence="3">Nickel-dependent hydrogenase</fullName>
    </recommendedName>
</protein>